<dbReference type="InterPro" id="IPR023772">
    <property type="entry name" value="DNA-bd_HTH_TetR-type_CS"/>
</dbReference>
<dbReference type="AlphaFoldDB" id="B0RC78"/>
<keyword evidence="3" id="KW-0804">Transcription</keyword>
<protein>
    <submittedName>
        <fullName evidence="7">TetR-family transcriptional regulator</fullName>
    </submittedName>
</protein>
<feature type="compositionally biased region" description="Basic and acidic residues" evidence="5">
    <location>
        <begin position="227"/>
        <end position="236"/>
    </location>
</feature>
<dbReference type="InterPro" id="IPR001647">
    <property type="entry name" value="HTH_TetR"/>
</dbReference>
<dbReference type="InterPro" id="IPR009057">
    <property type="entry name" value="Homeodomain-like_sf"/>
</dbReference>
<keyword evidence="8" id="KW-1185">Reference proteome</keyword>
<dbReference type="GO" id="GO:0000976">
    <property type="term" value="F:transcription cis-regulatory region binding"/>
    <property type="evidence" value="ECO:0007669"/>
    <property type="project" value="TreeGrafter"/>
</dbReference>
<dbReference type="GO" id="GO:0003700">
    <property type="term" value="F:DNA-binding transcription factor activity"/>
    <property type="evidence" value="ECO:0007669"/>
    <property type="project" value="TreeGrafter"/>
</dbReference>
<organism evidence="7 8">
    <name type="scientific">Clavibacter sepedonicus</name>
    <name type="common">Clavibacter michiganensis subsp. sepedonicus</name>
    <dbReference type="NCBI Taxonomy" id="31964"/>
    <lineage>
        <taxon>Bacteria</taxon>
        <taxon>Bacillati</taxon>
        <taxon>Actinomycetota</taxon>
        <taxon>Actinomycetes</taxon>
        <taxon>Micrococcales</taxon>
        <taxon>Microbacteriaceae</taxon>
        <taxon>Clavibacter</taxon>
    </lineage>
</organism>
<gene>
    <name evidence="7" type="ordered locus">CMS2893</name>
</gene>
<sequence length="236" mass="26211">MLHSMSRSAMMHFMSTSATGLRERRRVETSARLTTLARRLTAERGLAGFTVEEVCEQAGVSRRTFFNYFASKEDALFGRSARVDTADLEEAFVAAGDPEDPALSPTLLDDLADLCLERWARLDTDGTSMHDMHAAFRREPGLLVRALEAAMEDEAKDVLLVERREGLPPGDLRASVVVQAMGALGRSSAREFLAPDNVDPIPLILRRRLDALREIAHPPTATTSRTRHTERTPRNP</sequence>
<dbReference type="PANTHER" id="PTHR30055:SF234">
    <property type="entry name" value="HTH-TYPE TRANSCRIPTIONAL REGULATOR BETI"/>
    <property type="match status" value="1"/>
</dbReference>
<dbReference type="KEGG" id="cms:CMS2893"/>
<keyword evidence="2 4" id="KW-0238">DNA-binding</keyword>
<dbReference type="HOGENOM" id="CLU_069356_2_3_11"/>
<evidence type="ECO:0000256" key="5">
    <source>
        <dbReference type="SAM" id="MobiDB-lite"/>
    </source>
</evidence>
<name>B0RC78_CLASE</name>
<evidence type="ECO:0000259" key="6">
    <source>
        <dbReference type="PROSITE" id="PS50977"/>
    </source>
</evidence>
<evidence type="ECO:0000256" key="2">
    <source>
        <dbReference type="ARBA" id="ARBA00023125"/>
    </source>
</evidence>
<dbReference type="Pfam" id="PF00440">
    <property type="entry name" value="TetR_N"/>
    <property type="match status" value="1"/>
</dbReference>
<evidence type="ECO:0000313" key="8">
    <source>
        <dbReference type="Proteomes" id="UP000001318"/>
    </source>
</evidence>
<dbReference type="PRINTS" id="PR00455">
    <property type="entry name" value="HTHTETR"/>
</dbReference>
<dbReference type="Proteomes" id="UP000001318">
    <property type="component" value="Chromosome"/>
</dbReference>
<keyword evidence="1" id="KW-0805">Transcription regulation</keyword>
<accession>B0RC78</accession>
<feature type="DNA-binding region" description="H-T-H motif" evidence="4">
    <location>
        <begin position="50"/>
        <end position="69"/>
    </location>
</feature>
<proteinExistence type="predicted"/>
<dbReference type="EMBL" id="AM849034">
    <property type="protein sequence ID" value="CAQ02964.1"/>
    <property type="molecule type" value="Genomic_DNA"/>
</dbReference>
<evidence type="ECO:0000256" key="1">
    <source>
        <dbReference type="ARBA" id="ARBA00023015"/>
    </source>
</evidence>
<dbReference type="InterPro" id="IPR050109">
    <property type="entry name" value="HTH-type_TetR-like_transc_reg"/>
</dbReference>
<dbReference type="STRING" id="31964.CMS2893"/>
<dbReference type="PANTHER" id="PTHR30055">
    <property type="entry name" value="HTH-TYPE TRANSCRIPTIONAL REGULATOR RUTR"/>
    <property type="match status" value="1"/>
</dbReference>
<evidence type="ECO:0000256" key="4">
    <source>
        <dbReference type="PROSITE-ProRule" id="PRU00335"/>
    </source>
</evidence>
<dbReference type="PROSITE" id="PS01081">
    <property type="entry name" value="HTH_TETR_1"/>
    <property type="match status" value="1"/>
</dbReference>
<dbReference type="SUPFAM" id="SSF46689">
    <property type="entry name" value="Homeodomain-like"/>
    <property type="match status" value="1"/>
</dbReference>
<evidence type="ECO:0000313" key="7">
    <source>
        <dbReference type="EMBL" id="CAQ02964.1"/>
    </source>
</evidence>
<dbReference type="PROSITE" id="PS50977">
    <property type="entry name" value="HTH_TETR_2"/>
    <property type="match status" value="1"/>
</dbReference>
<evidence type="ECO:0000256" key="3">
    <source>
        <dbReference type="ARBA" id="ARBA00023163"/>
    </source>
</evidence>
<dbReference type="Gene3D" id="1.10.357.10">
    <property type="entry name" value="Tetracycline Repressor, domain 2"/>
    <property type="match status" value="1"/>
</dbReference>
<reference evidence="7 8" key="1">
    <citation type="journal article" date="2008" name="J. Bacteriol.">
        <title>Genome of the actinomycete plant pathogen Clavibacter michiganensis subsp. sepedonicus suggests recent niche adaptation.</title>
        <authorList>
            <person name="Bentley S.D."/>
            <person name="Corton C."/>
            <person name="Brown S.E."/>
            <person name="Barron A."/>
            <person name="Clark L."/>
            <person name="Doggett J."/>
            <person name="Harris B."/>
            <person name="Ormond D."/>
            <person name="Quail M.A."/>
            <person name="May G."/>
            <person name="Francis D."/>
            <person name="Knudson D."/>
            <person name="Parkhill J."/>
            <person name="Ishimaru C.A."/>
        </authorList>
    </citation>
    <scope>NUCLEOTIDE SEQUENCE [LARGE SCALE GENOMIC DNA]</scope>
    <source>
        <strain evidence="8">ATCC 33113 / DSM 20744 / JCM 9667 / LMG 2889 / ICMP 2535 / C-1</strain>
    </source>
</reference>
<dbReference type="eggNOG" id="COG1309">
    <property type="taxonomic scope" value="Bacteria"/>
</dbReference>
<feature type="region of interest" description="Disordered" evidence="5">
    <location>
        <begin position="215"/>
        <end position="236"/>
    </location>
</feature>
<feature type="domain" description="HTH tetR-type" evidence="6">
    <location>
        <begin position="27"/>
        <end position="87"/>
    </location>
</feature>